<keyword evidence="2" id="KW-1185">Reference proteome</keyword>
<sequence>QTLNEREKERARLMIHLSLSASCQAAVASTCAQQRGTCNKNTPVTWKRNLWRKLYTSGS</sequence>
<reference evidence="1" key="1">
    <citation type="submission" date="2022-05" db="EMBL/GenBank/DDBJ databases">
        <title>Chromosome-level genome of Chaenocephalus aceratus.</title>
        <authorList>
            <person name="Park H."/>
        </authorList>
    </citation>
    <scope>NUCLEOTIDE SEQUENCE</scope>
    <source>
        <strain evidence="1">KU_202001</strain>
    </source>
</reference>
<comment type="caution">
    <text evidence="1">The sequence shown here is derived from an EMBL/GenBank/DDBJ whole genome shotgun (WGS) entry which is preliminary data.</text>
</comment>
<accession>A0ACB9XHD5</accession>
<evidence type="ECO:0000313" key="1">
    <source>
        <dbReference type="EMBL" id="KAI4825682.1"/>
    </source>
</evidence>
<gene>
    <name evidence="1" type="ORF">KUCAC02_021354</name>
</gene>
<name>A0ACB9XHD5_CHAAC</name>
<feature type="non-terminal residue" evidence="1">
    <location>
        <position position="59"/>
    </location>
</feature>
<dbReference type="EMBL" id="CM043790">
    <property type="protein sequence ID" value="KAI4825682.1"/>
    <property type="molecule type" value="Genomic_DNA"/>
</dbReference>
<protein>
    <submittedName>
        <fullName evidence="1">Uncharacterized protein</fullName>
    </submittedName>
</protein>
<feature type="non-terminal residue" evidence="1">
    <location>
        <position position="1"/>
    </location>
</feature>
<dbReference type="Proteomes" id="UP001057452">
    <property type="component" value="Chromosome 6"/>
</dbReference>
<proteinExistence type="predicted"/>
<evidence type="ECO:0000313" key="2">
    <source>
        <dbReference type="Proteomes" id="UP001057452"/>
    </source>
</evidence>
<organism evidence="1 2">
    <name type="scientific">Chaenocephalus aceratus</name>
    <name type="common">Blackfin icefish</name>
    <name type="synonym">Chaenichthys aceratus</name>
    <dbReference type="NCBI Taxonomy" id="36190"/>
    <lineage>
        <taxon>Eukaryota</taxon>
        <taxon>Metazoa</taxon>
        <taxon>Chordata</taxon>
        <taxon>Craniata</taxon>
        <taxon>Vertebrata</taxon>
        <taxon>Euteleostomi</taxon>
        <taxon>Actinopterygii</taxon>
        <taxon>Neopterygii</taxon>
        <taxon>Teleostei</taxon>
        <taxon>Neoteleostei</taxon>
        <taxon>Acanthomorphata</taxon>
        <taxon>Eupercaria</taxon>
        <taxon>Perciformes</taxon>
        <taxon>Notothenioidei</taxon>
        <taxon>Channichthyidae</taxon>
        <taxon>Chaenocephalus</taxon>
    </lineage>
</organism>